<sequence>MQCVLMQRLIFVNTNTRQLIKTVTRIMWRSTAFFW</sequence>
<protein>
    <submittedName>
        <fullName evidence="1">Uncharacterized protein</fullName>
    </submittedName>
</protein>
<name>A0A0E9QI63_ANGAN</name>
<accession>A0A0E9QI63</accession>
<dbReference type="AlphaFoldDB" id="A0A0E9QI63"/>
<proteinExistence type="predicted"/>
<evidence type="ECO:0000313" key="1">
    <source>
        <dbReference type="EMBL" id="JAH15748.1"/>
    </source>
</evidence>
<reference evidence="1" key="2">
    <citation type="journal article" date="2015" name="Fish Shellfish Immunol.">
        <title>Early steps in the European eel (Anguilla anguilla)-Vibrio vulnificus interaction in the gills: Role of the RtxA13 toxin.</title>
        <authorList>
            <person name="Callol A."/>
            <person name="Pajuelo D."/>
            <person name="Ebbesson L."/>
            <person name="Teles M."/>
            <person name="MacKenzie S."/>
            <person name="Amaro C."/>
        </authorList>
    </citation>
    <scope>NUCLEOTIDE SEQUENCE</scope>
</reference>
<organism evidence="1">
    <name type="scientific">Anguilla anguilla</name>
    <name type="common">European freshwater eel</name>
    <name type="synonym">Muraena anguilla</name>
    <dbReference type="NCBI Taxonomy" id="7936"/>
    <lineage>
        <taxon>Eukaryota</taxon>
        <taxon>Metazoa</taxon>
        <taxon>Chordata</taxon>
        <taxon>Craniata</taxon>
        <taxon>Vertebrata</taxon>
        <taxon>Euteleostomi</taxon>
        <taxon>Actinopterygii</taxon>
        <taxon>Neopterygii</taxon>
        <taxon>Teleostei</taxon>
        <taxon>Anguilliformes</taxon>
        <taxon>Anguillidae</taxon>
        <taxon>Anguilla</taxon>
    </lineage>
</organism>
<dbReference type="EMBL" id="GBXM01092829">
    <property type="protein sequence ID" value="JAH15748.1"/>
    <property type="molecule type" value="Transcribed_RNA"/>
</dbReference>
<reference evidence="1" key="1">
    <citation type="submission" date="2014-11" db="EMBL/GenBank/DDBJ databases">
        <authorList>
            <person name="Amaro Gonzalez C."/>
        </authorList>
    </citation>
    <scope>NUCLEOTIDE SEQUENCE</scope>
</reference>